<dbReference type="PANTHER" id="PTHR10404:SF46">
    <property type="entry name" value="VACUOLAR PROTEIN SORTING-ASSOCIATED PROTEIN 70"/>
    <property type="match status" value="1"/>
</dbReference>
<dbReference type="AlphaFoldDB" id="A0A7R8WBF6"/>
<proteinExistence type="predicted"/>
<dbReference type="SUPFAM" id="SSF53187">
    <property type="entry name" value="Zn-dependent exopeptidases"/>
    <property type="match status" value="1"/>
</dbReference>
<accession>A0A7R8WBF6</accession>
<gene>
    <name evidence="1" type="ORF">CTOB1V02_LOCUS4169</name>
</gene>
<dbReference type="EMBL" id="OB660784">
    <property type="protein sequence ID" value="CAD7226246.1"/>
    <property type="molecule type" value="Genomic_DNA"/>
</dbReference>
<evidence type="ECO:0000313" key="1">
    <source>
        <dbReference type="EMBL" id="CAD7226246.1"/>
    </source>
</evidence>
<dbReference type="OrthoDB" id="5841748at2759"/>
<dbReference type="PANTHER" id="PTHR10404">
    <property type="entry name" value="N-ACETYLATED-ALPHA-LINKED ACIDIC DIPEPTIDASE"/>
    <property type="match status" value="1"/>
</dbReference>
<dbReference type="Gene3D" id="3.40.630.10">
    <property type="entry name" value="Zn peptidases"/>
    <property type="match status" value="1"/>
</dbReference>
<organism evidence="1">
    <name type="scientific">Cyprideis torosa</name>
    <dbReference type="NCBI Taxonomy" id="163714"/>
    <lineage>
        <taxon>Eukaryota</taxon>
        <taxon>Metazoa</taxon>
        <taxon>Ecdysozoa</taxon>
        <taxon>Arthropoda</taxon>
        <taxon>Crustacea</taxon>
        <taxon>Oligostraca</taxon>
        <taxon>Ostracoda</taxon>
        <taxon>Podocopa</taxon>
        <taxon>Podocopida</taxon>
        <taxon>Cytherocopina</taxon>
        <taxon>Cytheroidea</taxon>
        <taxon>Cytherideidae</taxon>
        <taxon>Cyprideis</taxon>
    </lineage>
</organism>
<protein>
    <submittedName>
        <fullName evidence="1">Uncharacterized protein</fullName>
    </submittedName>
</protein>
<sequence length="228" mass="25128">MGEVRRNRFLLIGAFRSSASLSKTAGASEKSALGHLFELARVFGKLKSLGWRPHRSLVFAVWASQDSAAEFQHGMDAYLSRNLPDLKDQLVAYLHVDSPVVSGATSLNVLADALLRESLYEAAKKIPHHDPTRPSHSNFYESWLSSSTVEVVVPGQLFDSAWMKDHLRDLTRSNAYHQVYPSRLSSRSVMQTPLPLKSAPARTAPTQIIPGAHVPWAFNGPPQTSPTS</sequence>
<reference evidence="1" key="1">
    <citation type="submission" date="2020-11" db="EMBL/GenBank/DDBJ databases">
        <authorList>
            <person name="Tran Van P."/>
        </authorList>
    </citation>
    <scope>NUCLEOTIDE SEQUENCE</scope>
</reference>
<name>A0A7R8WBF6_9CRUS</name>
<dbReference type="InterPro" id="IPR039373">
    <property type="entry name" value="Peptidase_M28B"/>
</dbReference>
<dbReference type="GO" id="GO:0004180">
    <property type="term" value="F:carboxypeptidase activity"/>
    <property type="evidence" value="ECO:0007669"/>
    <property type="project" value="TreeGrafter"/>
</dbReference>